<evidence type="ECO:0000313" key="1">
    <source>
        <dbReference type="EMBL" id="KOF86230.1"/>
    </source>
</evidence>
<dbReference type="AlphaFoldDB" id="A0A0L8HBT5"/>
<gene>
    <name evidence="1" type="ORF">OCBIM_22019042mg</name>
</gene>
<proteinExistence type="predicted"/>
<accession>A0A0L8HBT5</accession>
<organism evidence="1">
    <name type="scientific">Octopus bimaculoides</name>
    <name type="common">California two-spotted octopus</name>
    <dbReference type="NCBI Taxonomy" id="37653"/>
    <lineage>
        <taxon>Eukaryota</taxon>
        <taxon>Metazoa</taxon>
        <taxon>Spiralia</taxon>
        <taxon>Lophotrochozoa</taxon>
        <taxon>Mollusca</taxon>
        <taxon>Cephalopoda</taxon>
        <taxon>Coleoidea</taxon>
        <taxon>Octopodiformes</taxon>
        <taxon>Octopoda</taxon>
        <taxon>Incirrata</taxon>
        <taxon>Octopodidae</taxon>
        <taxon>Octopus</taxon>
    </lineage>
</organism>
<name>A0A0L8HBT5_OCTBM</name>
<dbReference type="EMBL" id="KQ418711">
    <property type="protein sequence ID" value="KOF86230.1"/>
    <property type="molecule type" value="Genomic_DNA"/>
</dbReference>
<sequence length="74" mass="8251">MDPVSIQSLPVAYRHNIATLFNPVLDSTTDLHHLLNCSSVNLKIKPSYLPGMMSHDGSVQYFVHVFSHLCNGLK</sequence>
<reference evidence="1" key="1">
    <citation type="submission" date="2015-07" db="EMBL/GenBank/DDBJ databases">
        <title>MeaNS - Measles Nucleotide Surveillance Program.</title>
        <authorList>
            <person name="Tran T."/>
            <person name="Druce J."/>
        </authorList>
    </citation>
    <scope>NUCLEOTIDE SEQUENCE</scope>
    <source>
        <strain evidence="1">UCB-OBI-ISO-001</strain>
        <tissue evidence="1">Gonad</tissue>
    </source>
</reference>
<protein>
    <submittedName>
        <fullName evidence="1">Uncharacterized protein</fullName>
    </submittedName>
</protein>
<dbReference type="OrthoDB" id="5574452at2759"/>